<evidence type="ECO:0000313" key="2">
    <source>
        <dbReference type="Proteomes" id="UP001162501"/>
    </source>
</evidence>
<dbReference type="EMBL" id="OX596087">
    <property type="protein sequence ID" value="CAN0454013.1"/>
    <property type="molecule type" value="Genomic_DNA"/>
</dbReference>
<evidence type="ECO:0000313" key="1">
    <source>
        <dbReference type="EMBL" id="CAN0454013.1"/>
    </source>
</evidence>
<organism evidence="1 2">
    <name type="scientific">Rangifer tarandus platyrhynchus</name>
    <name type="common">Svalbard reindeer</name>
    <dbReference type="NCBI Taxonomy" id="3082113"/>
    <lineage>
        <taxon>Eukaryota</taxon>
        <taxon>Metazoa</taxon>
        <taxon>Chordata</taxon>
        <taxon>Craniata</taxon>
        <taxon>Vertebrata</taxon>
        <taxon>Euteleostomi</taxon>
        <taxon>Mammalia</taxon>
        <taxon>Eutheria</taxon>
        <taxon>Laurasiatheria</taxon>
        <taxon>Artiodactyla</taxon>
        <taxon>Ruminantia</taxon>
        <taxon>Pecora</taxon>
        <taxon>Cervidae</taxon>
        <taxon>Odocoileinae</taxon>
        <taxon>Rangifer</taxon>
    </lineage>
</organism>
<reference evidence="1" key="1">
    <citation type="submission" date="2023-05" db="EMBL/GenBank/DDBJ databases">
        <authorList>
            <consortium name="ELIXIR-Norway"/>
        </authorList>
    </citation>
    <scope>NUCLEOTIDE SEQUENCE</scope>
</reference>
<gene>
    <name evidence="1" type="ORF">MRATA1EN22A_LOCUS19802</name>
</gene>
<name>A0AC59ZLM2_RANTA</name>
<sequence length="136" mass="14750">MNYYTVPYHIQGGPPRDLSAVGGAANTVDTGALRCKTTFLATGLMLVLLEHGESARSLPLQPPQWLKTDVQGSRPSVWKETVRLGFPGVKWKPAADRGLGRGEAVTKLRAAKNETVVFVIIILVPTKKSARLLTDN</sequence>
<reference evidence="1" key="2">
    <citation type="submission" date="2025-03" db="EMBL/GenBank/DDBJ databases">
        <authorList>
            <consortium name="ELIXIR-Norway"/>
            <consortium name="Elixir Norway"/>
        </authorList>
    </citation>
    <scope>NUCLEOTIDE SEQUENCE</scope>
</reference>
<proteinExistence type="predicted"/>
<dbReference type="Proteomes" id="UP001162501">
    <property type="component" value="Chromosome 3"/>
</dbReference>
<accession>A0AC59ZLM2</accession>
<protein>
    <submittedName>
        <fullName evidence="1">Uncharacterized protein</fullName>
    </submittedName>
</protein>